<dbReference type="InterPro" id="IPR016039">
    <property type="entry name" value="Thiolase-like"/>
</dbReference>
<dbReference type="EMBL" id="JADPRT010000002">
    <property type="protein sequence ID" value="MBF9067279.1"/>
    <property type="molecule type" value="Genomic_DNA"/>
</dbReference>
<reference evidence="1" key="1">
    <citation type="submission" date="2020-11" db="EMBL/GenBank/DDBJ databases">
        <title>Isolation and identification of active actinomycetes.</title>
        <authorList>
            <person name="Yu B."/>
        </authorList>
    </citation>
    <scope>NUCLEOTIDE SEQUENCE</scope>
    <source>
        <strain evidence="1">NEAU-YB345</strain>
    </source>
</reference>
<name>A0A931FE79_9ACTN</name>
<gene>
    <name evidence="1" type="ORF">I2501_04390</name>
</gene>
<keyword evidence="2" id="KW-1185">Reference proteome</keyword>
<evidence type="ECO:0000313" key="2">
    <source>
        <dbReference type="Proteomes" id="UP000657385"/>
    </source>
</evidence>
<evidence type="ECO:0000313" key="1">
    <source>
        <dbReference type="EMBL" id="MBF9067279.1"/>
    </source>
</evidence>
<protein>
    <submittedName>
        <fullName evidence="1">Uncharacterized protein</fullName>
    </submittedName>
</protein>
<dbReference type="RefSeq" id="WP_196192487.1">
    <property type="nucleotide sequence ID" value="NZ_JADPRT010000002.1"/>
</dbReference>
<dbReference type="AlphaFoldDB" id="A0A931FE79"/>
<sequence>MTGLYLRAATAVRSPNGRAPGDDISAAVLDYHRDLLAPFDQKPDEEALARGAHVHHRDLADLLAADDGVGRSRPELLIVTHALPDVVPFTAVAPYLTDRLGGRATNFAIGQQGLAAPFTALRIASAYHRSGRAAEAVVAVLEQTTLPTPFPLEPQTPLIDSAAALVLGPAPSPTGLRFVRATSAATAAEALEAVTLAADALGLDASGQHVEADGTLLVLGPWVTGDVAVAVPQHSEVHRVEPGSYCTSLWLALADHWQEWQQTYRRIVLCDTDPRSGRSHAALFAAGEG</sequence>
<comment type="caution">
    <text evidence="1">The sequence shown here is derived from an EMBL/GenBank/DDBJ whole genome shotgun (WGS) entry which is preliminary data.</text>
</comment>
<dbReference type="Gene3D" id="3.40.47.10">
    <property type="match status" value="1"/>
</dbReference>
<accession>A0A931FE79</accession>
<dbReference type="GO" id="GO:0016747">
    <property type="term" value="F:acyltransferase activity, transferring groups other than amino-acyl groups"/>
    <property type="evidence" value="ECO:0007669"/>
    <property type="project" value="UniProtKB-ARBA"/>
</dbReference>
<organism evidence="1 2">
    <name type="scientific">Streptacidiphilus fuscans</name>
    <dbReference type="NCBI Taxonomy" id="2789292"/>
    <lineage>
        <taxon>Bacteria</taxon>
        <taxon>Bacillati</taxon>
        <taxon>Actinomycetota</taxon>
        <taxon>Actinomycetes</taxon>
        <taxon>Kitasatosporales</taxon>
        <taxon>Streptomycetaceae</taxon>
        <taxon>Streptacidiphilus</taxon>
    </lineage>
</organism>
<proteinExistence type="predicted"/>
<dbReference type="SUPFAM" id="SSF53901">
    <property type="entry name" value="Thiolase-like"/>
    <property type="match status" value="1"/>
</dbReference>
<dbReference type="Proteomes" id="UP000657385">
    <property type="component" value="Unassembled WGS sequence"/>
</dbReference>